<protein>
    <submittedName>
        <fullName evidence="2">Uncharacterized protein</fullName>
    </submittedName>
</protein>
<feature type="region of interest" description="Disordered" evidence="1">
    <location>
        <begin position="186"/>
        <end position="262"/>
    </location>
</feature>
<name>A0A7M7GI86_STRPU</name>
<proteinExistence type="predicted"/>
<keyword evidence="3" id="KW-1185">Reference proteome</keyword>
<dbReference type="OrthoDB" id="10069454at2759"/>
<dbReference type="RefSeq" id="XP_801796.1">
    <property type="nucleotide sequence ID" value="XM_796703.5"/>
</dbReference>
<reference evidence="2" key="2">
    <citation type="submission" date="2021-01" db="UniProtKB">
        <authorList>
            <consortium name="EnsemblMetazoa"/>
        </authorList>
    </citation>
    <scope>IDENTIFICATION</scope>
</reference>
<dbReference type="InParanoid" id="A0A7M7GI86"/>
<dbReference type="Proteomes" id="UP000007110">
    <property type="component" value="Unassembled WGS sequence"/>
</dbReference>
<reference evidence="3" key="1">
    <citation type="submission" date="2015-02" db="EMBL/GenBank/DDBJ databases">
        <title>Genome sequencing for Strongylocentrotus purpuratus.</title>
        <authorList>
            <person name="Murali S."/>
            <person name="Liu Y."/>
            <person name="Vee V."/>
            <person name="English A."/>
            <person name="Wang M."/>
            <person name="Skinner E."/>
            <person name="Han Y."/>
            <person name="Muzny D.M."/>
            <person name="Worley K.C."/>
            <person name="Gibbs R.A."/>
        </authorList>
    </citation>
    <scope>NUCLEOTIDE SEQUENCE</scope>
</reference>
<evidence type="ECO:0000313" key="3">
    <source>
        <dbReference type="Proteomes" id="UP000007110"/>
    </source>
</evidence>
<evidence type="ECO:0000256" key="1">
    <source>
        <dbReference type="SAM" id="MobiDB-lite"/>
    </source>
</evidence>
<dbReference type="EnsemblMetazoa" id="XM_011675000">
    <property type="protein sequence ID" value="XP_011673302"/>
    <property type="gene ID" value="LOC575672"/>
</dbReference>
<feature type="region of interest" description="Disordered" evidence="1">
    <location>
        <begin position="1"/>
        <end position="20"/>
    </location>
</feature>
<feature type="compositionally biased region" description="Basic and acidic residues" evidence="1">
    <location>
        <begin position="229"/>
        <end position="254"/>
    </location>
</feature>
<dbReference type="EnsemblMetazoa" id="XM_003725751">
    <property type="protein sequence ID" value="XP_003725799"/>
    <property type="gene ID" value="LOC575672"/>
</dbReference>
<accession>A0A7M7GI86</accession>
<organism evidence="2 3">
    <name type="scientific">Strongylocentrotus purpuratus</name>
    <name type="common">Purple sea urchin</name>
    <dbReference type="NCBI Taxonomy" id="7668"/>
    <lineage>
        <taxon>Eukaryota</taxon>
        <taxon>Metazoa</taxon>
        <taxon>Echinodermata</taxon>
        <taxon>Eleutherozoa</taxon>
        <taxon>Echinozoa</taxon>
        <taxon>Echinoidea</taxon>
        <taxon>Euechinoidea</taxon>
        <taxon>Echinacea</taxon>
        <taxon>Camarodonta</taxon>
        <taxon>Echinidea</taxon>
        <taxon>Strongylocentrotidae</taxon>
        <taxon>Strongylocentrotus</taxon>
    </lineage>
</organism>
<dbReference type="RefSeq" id="XP_011673302.1">
    <property type="nucleotide sequence ID" value="XM_011675000.2"/>
</dbReference>
<evidence type="ECO:0000313" key="2">
    <source>
        <dbReference type="EnsemblMetazoa" id="XP_003725799"/>
    </source>
</evidence>
<dbReference type="GeneID" id="575672"/>
<dbReference type="AlphaFoldDB" id="A0A7M7GI86"/>
<dbReference type="KEGG" id="spu:575672"/>
<dbReference type="RefSeq" id="XP_003725799.1">
    <property type="nucleotide sequence ID" value="XM_003725751.3"/>
</dbReference>
<sequence>MAHDGRDVTATSKPRGSYLDPLKACSLSGENGVPVGKSESATFSKYNSLIKQSRRNATRASVLNDVERSRFDSIVKRMESEHVYHTAVLDRQKRQFRKSLQVLEKDRRAVKRYFDKGGKWVATPLKLVDGVDSKMNRLERHERHDLLPPIEAVAAVQEVNTEIPGHPGDQPTVNNVTTEVVQPASDKEEVAPKMDSPVSQKPPFPTRRLQSMPMEAASSSIPKPPQRFHTGDDLETMREHLMSGHHDKDDDNRQNNDVSASI</sequence>
<dbReference type="EnsemblMetazoa" id="XM_796703">
    <property type="protein sequence ID" value="XP_801796"/>
    <property type="gene ID" value="LOC575672"/>
</dbReference>